<comment type="caution">
    <text evidence="8">The sequence shown here is derived from an EMBL/GenBank/DDBJ whole genome shotgun (WGS) entry which is preliminary data.</text>
</comment>
<proteinExistence type="predicted"/>
<accession>A0ABX3IH61</accession>
<gene>
    <name evidence="8" type="ORF">XJ44_07865</name>
</gene>
<evidence type="ECO:0000313" key="9">
    <source>
        <dbReference type="Proteomes" id="UP000242616"/>
    </source>
</evidence>
<keyword evidence="2 8" id="KW-0489">Methyltransferase</keyword>
<evidence type="ECO:0000313" key="8">
    <source>
        <dbReference type="EMBL" id="ONN26770.1"/>
    </source>
</evidence>
<protein>
    <recommendedName>
        <fullName evidence="1">peptide chain release factor N(5)-glutamine methyltransferase</fullName>
        <ecNumber evidence="1">2.1.1.297</ecNumber>
    </recommendedName>
</protein>
<keyword evidence="9" id="KW-1185">Reference proteome</keyword>
<dbReference type="Pfam" id="PF17827">
    <property type="entry name" value="PrmC_N"/>
    <property type="match status" value="1"/>
</dbReference>
<dbReference type="InterPro" id="IPR050320">
    <property type="entry name" value="N5-glutamine_MTase"/>
</dbReference>
<dbReference type="Gene3D" id="3.40.50.150">
    <property type="entry name" value="Vaccinia Virus protein VP39"/>
    <property type="match status" value="1"/>
</dbReference>
<dbReference type="Gene3D" id="1.10.8.10">
    <property type="entry name" value="DNA helicase RuvA subunit, C-terminal domain"/>
    <property type="match status" value="1"/>
</dbReference>
<dbReference type="GO" id="GO:0032259">
    <property type="term" value="P:methylation"/>
    <property type="evidence" value="ECO:0007669"/>
    <property type="project" value="UniProtKB-KW"/>
</dbReference>
<dbReference type="InterPro" id="IPR029063">
    <property type="entry name" value="SAM-dependent_MTases_sf"/>
</dbReference>
<organism evidence="8 9">
    <name type="scientific">Thermosipho affectus</name>
    <dbReference type="NCBI Taxonomy" id="660294"/>
    <lineage>
        <taxon>Bacteria</taxon>
        <taxon>Thermotogati</taxon>
        <taxon>Thermotogota</taxon>
        <taxon>Thermotogae</taxon>
        <taxon>Thermotogales</taxon>
        <taxon>Fervidobacteriaceae</taxon>
        <taxon>Thermosipho</taxon>
    </lineage>
</organism>
<keyword evidence="3" id="KW-0808">Transferase</keyword>
<dbReference type="GO" id="GO:0008168">
    <property type="term" value="F:methyltransferase activity"/>
    <property type="evidence" value="ECO:0007669"/>
    <property type="project" value="UniProtKB-KW"/>
</dbReference>
<dbReference type="InterPro" id="IPR019874">
    <property type="entry name" value="RF_methyltr_PrmC"/>
</dbReference>
<dbReference type="PROSITE" id="PS00092">
    <property type="entry name" value="N6_MTASE"/>
    <property type="match status" value="1"/>
</dbReference>
<dbReference type="InterPro" id="IPR007848">
    <property type="entry name" value="Small_mtfrase_dom"/>
</dbReference>
<dbReference type="EMBL" id="LBFC01000022">
    <property type="protein sequence ID" value="ONN26770.1"/>
    <property type="molecule type" value="Genomic_DNA"/>
</dbReference>
<feature type="domain" description="Release factor glutamine methyltransferase N-terminal" evidence="7">
    <location>
        <begin position="13"/>
        <end position="65"/>
    </location>
</feature>
<evidence type="ECO:0000256" key="1">
    <source>
        <dbReference type="ARBA" id="ARBA00012771"/>
    </source>
</evidence>
<evidence type="ECO:0000256" key="5">
    <source>
        <dbReference type="ARBA" id="ARBA00048391"/>
    </source>
</evidence>
<evidence type="ECO:0000259" key="6">
    <source>
        <dbReference type="Pfam" id="PF05175"/>
    </source>
</evidence>
<dbReference type="NCBIfam" id="TIGR03534">
    <property type="entry name" value="RF_mod_PrmC"/>
    <property type="match status" value="1"/>
</dbReference>
<dbReference type="Proteomes" id="UP000242616">
    <property type="component" value="Unassembled WGS sequence"/>
</dbReference>
<dbReference type="InterPro" id="IPR040758">
    <property type="entry name" value="PrmC_N"/>
</dbReference>
<sequence>MKVLDVIDIFRKKRLPELEAYILLKYFTKKSKEYLIAHPEYEFDGTEFEKWINLRLKGYPLAYIVKEKEFFKYKFYIEEGVLIPRPETELLAEIAIDIIEKNKIKKIAEVGVGSGALIISILLNTNCIGYATDISDKAIKVATINLKRYNLEKRLKIQKGKYLEPFNKKFSEIELIVSNPPYVRKDAILSSEVHYEPKEALFSGEDGLDFYRKFLDLYDFSDKIVVMEIGHDQGEFFRKKDWTVIKDYSGNDRIVMKDFRR</sequence>
<reference evidence="8 9" key="1">
    <citation type="submission" date="2015-06" db="EMBL/GenBank/DDBJ databases">
        <title>Genome sequencing of Thermotogales isolates from hydrothermal vents.</title>
        <authorList>
            <person name="Haverkamp T.H."/>
            <person name="Kublanov I.V."/>
            <person name="Nesbo C.L."/>
        </authorList>
    </citation>
    <scope>NUCLEOTIDE SEQUENCE [LARGE SCALE GENOMIC DNA]</scope>
    <source>
        <strain evidence="9">ik275mar</strain>
    </source>
</reference>
<dbReference type="PANTHER" id="PTHR18895">
    <property type="entry name" value="HEMK METHYLTRANSFERASE"/>
    <property type="match status" value="1"/>
</dbReference>
<dbReference type="PANTHER" id="PTHR18895:SF74">
    <property type="entry name" value="MTRF1L RELEASE FACTOR GLUTAMINE METHYLTRANSFERASE"/>
    <property type="match status" value="1"/>
</dbReference>
<feature type="domain" description="Methyltransferase small" evidence="6">
    <location>
        <begin position="96"/>
        <end position="187"/>
    </location>
</feature>
<keyword evidence="4" id="KW-0949">S-adenosyl-L-methionine</keyword>
<dbReference type="RefSeq" id="WP_075666434.1">
    <property type="nucleotide sequence ID" value="NZ_LBFC01000022.1"/>
</dbReference>
<dbReference type="EC" id="2.1.1.297" evidence="1"/>
<evidence type="ECO:0000256" key="4">
    <source>
        <dbReference type="ARBA" id="ARBA00022691"/>
    </source>
</evidence>
<dbReference type="Pfam" id="PF05175">
    <property type="entry name" value="MTS"/>
    <property type="match status" value="1"/>
</dbReference>
<dbReference type="SUPFAM" id="SSF53335">
    <property type="entry name" value="S-adenosyl-L-methionine-dependent methyltransferases"/>
    <property type="match status" value="1"/>
</dbReference>
<comment type="catalytic activity">
    <reaction evidence="5">
        <text>L-glutaminyl-[peptide chain release factor] + S-adenosyl-L-methionine = N(5)-methyl-L-glutaminyl-[peptide chain release factor] + S-adenosyl-L-homocysteine + H(+)</text>
        <dbReference type="Rhea" id="RHEA:42896"/>
        <dbReference type="Rhea" id="RHEA-COMP:10271"/>
        <dbReference type="Rhea" id="RHEA-COMP:10272"/>
        <dbReference type="ChEBI" id="CHEBI:15378"/>
        <dbReference type="ChEBI" id="CHEBI:30011"/>
        <dbReference type="ChEBI" id="CHEBI:57856"/>
        <dbReference type="ChEBI" id="CHEBI:59789"/>
        <dbReference type="ChEBI" id="CHEBI:61891"/>
        <dbReference type="EC" id="2.1.1.297"/>
    </reaction>
</comment>
<evidence type="ECO:0000256" key="2">
    <source>
        <dbReference type="ARBA" id="ARBA00022603"/>
    </source>
</evidence>
<dbReference type="InterPro" id="IPR004556">
    <property type="entry name" value="HemK-like"/>
</dbReference>
<dbReference type="InterPro" id="IPR002052">
    <property type="entry name" value="DNA_methylase_N6_adenine_CS"/>
</dbReference>
<name>A0ABX3IH61_9BACT</name>
<dbReference type="CDD" id="cd02440">
    <property type="entry name" value="AdoMet_MTases"/>
    <property type="match status" value="1"/>
</dbReference>
<evidence type="ECO:0000259" key="7">
    <source>
        <dbReference type="Pfam" id="PF17827"/>
    </source>
</evidence>
<dbReference type="NCBIfam" id="TIGR00536">
    <property type="entry name" value="hemK_fam"/>
    <property type="match status" value="1"/>
</dbReference>
<evidence type="ECO:0000256" key="3">
    <source>
        <dbReference type="ARBA" id="ARBA00022679"/>
    </source>
</evidence>